<protein>
    <submittedName>
        <fullName evidence="2">Uncharacterized protein</fullName>
    </submittedName>
</protein>
<feature type="compositionally biased region" description="Basic and acidic residues" evidence="1">
    <location>
        <begin position="132"/>
        <end position="156"/>
    </location>
</feature>
<evidence type="ECO:0000313" key="2">
    <source>
        <dbReference type="EMBL" id="EID54738.1"/>
    </source>
</evidence>
<feature type="compositionally biased region" description="Low complexity" evidence="1">
    <location>
        <begin position="82"/>
        <end position="98"/>
    </location>
</feature>
<name>I0V3N5_9PSEU</name>
<organism evidence="2 3">
    <name type="scientific">Saccharomonospora xinjiangensis XJ-54</name>
    <dbReference type="NCBI Taxonomy" id="882086"/>
    <lineage>
        <taxon>Bacteria</taxon>
        <taxon>Bacillati</taxon>
        <taxon>Actinomycetota</taxon>
        <taxon>Actinomycetes</taxon>
        <taxon>Pseudonocardiales</taxon>
        <taxon>Pseudonocardiaceae</taxon>
        <taxon>Saccharomonospora</taxon>
    </lineage>
</organism>
<sequence length="215" mass="23894">MRRESRRFGASSLHHGTRTNRSGPATSLPGRRSRDRLSTLLDRSRSTRSVLPNDSRGRTRSVRNRNLTTRSAMVRRALPSVRTRISPTSGTSGTSPSSRGKRSISRRAIPGRGNRLPGGRRDSRTPRRHSRDRAACRLREGRRGRSGSSRDSRTRESSSPSTPVRGPTPALSRRFARRSVPLDLRREPRRTGSRAAGSTSAGNRRGAGPRTERTR</sequence>
<evidence type="ECO:0000256" key="1">
    <source>
        <dbReference type="SAM" id="MobiDB-lite"/>
    </source>
</evidence>
<dbReference type="HOGENOM" id="CLU_1282457_0_0_11"/>
<dbReference type="Proteomes" id="UP000004691">
    <property type="component" value="Unassembled WGS sequence"/>
</dbReference>
<reference evidence="2 3" key="1">
    <citation type="submission" date="2012-01" db="EMBL/GenBank/DDBJ databases">
        <title>Improved High-Quality Draft sequence of Saccharomonospora xinjiangensis XJ-54.</title>
        <authorList>
            <consortium name="US DOE Joint Genome Institute"/>
            <person name="Lucas S."/>
            <person name="Han J."/>
            <person name="Lapidus A."/>
            <person name="Cheng J.-F."/>
            <person name="Goodwin L."/>
            <person name="Pitluck S."/>
            <person name="Peters L."/>
            <person name="Mikhailova N."/>
            <person name="Teshima H."/>
            <person name="Detter J.C."/>
            <person name="Han C."/>
            <person name="Tapia R."/>
            <person name="Land M."/>
            <person name="Hauser L."/>
            <person name="Kyrpides N."/>
            <person name="Ivanova N."/>
            <person name="Pagani I."/>
            <person name="Brambilla E.-M."/>
            <person name="Klenk H.-P."/>
            <person name="Woyke T."/>
        </authorList>
    </citation>
    <scope>NUCLEOTIDE SEQUENCE [LARGE SCALE GENOMIC DNA]</scope>
    <source>
        <strain evidence="2 3">XJ-54</strain>
    </source>
</reference>
<accession>I0V3N5</accession>
<keyword evidence="3" id="KW-1185">Reference proteome</keyword>
<dbReference type="EMBL" id="JH636049">
    <property type="protein sequence ID" value="EID54738.1"/>
    <property type="molecule type" value="Genomic_DNA"/>
</dbReference>
<dbReference type="AlphaFoldDB" id="I0V3N5"/>
<feature type="region of interest" description="Disordered" evidence="1">
    <location>
        <begin position="1"/>
        <end position="215"/>
    </location>
</feature>
<dbReference type="STRING" id="882086.SacxiDRAFT_2516"/>
<proteinExistence type="predicted"/>
<evidence type="ECO:0000313" key="3">
    <source>
        <dbReference type="Proteomes" id="UP000004691"/>
    </source>
</evidence>
<gene>
    <name evidence="2" type="ORF">SacxiDRAFT_2516</name>
</gene>